<evidence type="ECO:0000256" key="2">
    <source>
        <dbReference type="SAM" id="MobiDB-lite"/>
    </source>
</evidence>
<dbReference type="InterPro" id="IPR011330">
    <property type="entry name" value="Glyco_hydro/deAcase_b/a-brl"/>
</dbReference>
<feature type="region of interest" description="Disordered" evidence="2">
    <location>
        <begin position="106"/>
        <end position="129"/>
    </location>
</feature>
<accession>A0ABQ6G3U9</accession>
<dbReference type="Proteomes" id="UP001344906">
    <property type="component" value="Unassembled WGS sequence"/>
</dbReference>
<evidence type="ECO:0000259" key="3">
    <source>
        <dbReference type="PROSITE" id="PS51677"/>
    </source>
</evidence>
<feature type="compositionally biased region" description="Polar residues" evidence="2">
    <location>
        <begin position="106"/>
        <end position="121"/>
    </location>
</feature>
<evidence type="ECO:0000313" key="4">
    <source>
        <dbReference type="EMBL" id="GLV59319.1"/>
    </source>
</evidence>
<reference evidence="4 5" key="1">
    <citation type="submission" date="2023-02" db="EMBL/GenBank/DDBJ databases">
        <title>Dictyobacter halimunensis sp. nov., a new member of the class Ktedonobacteria from forest soil in a geothermal area.</title>
        <authorList>
            <person name="Rachmania M.K."/>
            <person name="Ningsih F."/>
            <person name="Sakai Y."/>
            <person name="Yabe S."/>
            <person name="Yokota A."/>
            <person name="Sjamsuridzal W."/>
        </authorList>
    </citation>
    <scope>NUCLEOTIDE SEQUENCE [LARGE SCALE GENOMIC DNA]</scope>
    <source>
        <strain evidence="4 5">S3.2.2.5</strain>
    </source>
</reference>
<dbReference type="PANTHER" id="PTHR34216:SF11">
    <property type="entry name" value="CHITOOLIGOSACCHARIDE DEACETYLASE"/>
    <property type="match status" value="1"/>
</dbReference>
<dbReference type="InterPro" id="IPR002509">
    <property type="entry name" value="NODB_dom"/>
</dbReference>
<dbReference type="PROSITE" id="PS51677">
    <property type="entry name" value="NODB"/>
    <property type="match status" value="1"/>
</dbReference>
<dbReference type="Gene3D" id="3.20.20.370">
    <property type="entry name" value="Glycoside hydrolase/deacetylase"/>
    <property type="match status" value="1"/>
</dbReference>
<dbReference type="Gene3D" id="2.60.120.260">
    <property type="entry name" value="Galactose-binding domain-like"/>
    <property type="match status" value="2"/>
</dbReference>
<dbReference type="PANTHER" id="PTHR34216">
    <property type="match status" value="1"/>
</dbReference>
<organism evidence="4 5">
    <name type="scientific">Dictyobacter halimunensis</name>
    <dbReference type="NCBI Taxonomy" id="3026934"/>
    <lineage>
        <taxon>Bacteria</taxon>
        <taxon>Bacillati</taxon>
        <taxon>Chloroflexota</taxon>
        <taxon>Ktedonobacteria</taxon>
        <taxon>Ktedonobacterales</taxon>
        <taxon>Dictyobacteraceae</taxon>
        <taxon>Dictyobacter</taxon>
    </lineage>
</organism>
<dbReference type="EMBL" id="BSRI01000002">
    <property type="protein sequence ID" value="GLV59319.1"/>
    <property type="molecule type" value="Genomic_DNA"/>
</dbReference>
<evidence type="ECO:0000313" key="5">
    <source>
        <dbReference type="Proteomes" id="UP001344906"/>
    </source>
</evidence>
<comment type="caution">
    <text evidence="4">The sequence shown here is derived from an EMBL/GenBank/DDBJ whole genome shotgun (WGS) entry which is preliminary data.</text>
</comment>
<protein>
    <recommendedName>
        <fullName evidence="3">NodB homology domain-containing protein</fullName>
    </recommendedName>
</protein>
<feature type="domain" description="NodB homology" evidence="3">
    <location>
        <begin position="263"/>
        <end position="478"/>
    </location>
</feature>
<dbReference type="CDD" id="cd10970">
    <property type="entry name" value="CE4_DAC_u1_6s"/>
    <property type="match status" value="1"/>
</dbReference>
<proteinExistence type="predicted"/>
<dbReference type="Pfam" id="PF01522">
    <property type="entry name" value="Polysacc_deac_1"/>
    <property type="match status" value="1"/>
</dbReference>
<dbReference type="InterPro" id="IPR051398">
    <property type="entry name" value="Polysacch_Deacetylase"/>
</dbReference>
<evidence type="ECO:0000256" key="1">
    <source>
        <dbReference type="ARBA" id="ARBA00022729"/>
    </source>
</evidence>
<dbReference type="SUPFAM" id="SSF88713">
    <property type="entry name" value="Glycoside hydrolase/deacetylase"/>
    <property type="match status" value="1"/>
</dbReference>
<sequence length="478" mass="52817">MTSYASGDAKWYFNAVTVSPGTSYNFRDYYKATTSTSLVAWIITTTGASQYQNIGTLPPSANWTLANFTFQTPANAKTITMFHLINSVGELQTDNYLLQQTASENDVPNNSLEQPGTTDTAQPDGWTTNRWGTNTTQFSYLNTGHTGSRSVETQMTSYTDGDAKWTYAAQPAQSGTQYKFSDFYYANIVTQVVVAVTLTDGSTQYIQLRHAEPASTWTQYSDTFTTPANTQSMSVWHIIAGVGYLITDDYSVTPYTPTAFNRGMVSLTFDDGWQSQATNALPVLNNHNAKGTFYLISSYLNTPSYLTTAQATSLQQAGNEIGSHTVDHPDLTTLNSTDLNNELAQSQQVLQAQFGPMQDFASPYGAYDNQVISAIKTYYRSHRSTDAGYNSKDNFDIYNIRTQSVLSTTTVSQINAWIDTAQHDKTWLVLVFHEVNTSGDQYSITPQNLDTVLTHINSINMPTLTVAQGINEITPQLP</sequence>
<gene>
    <name evidence="4" type="ORF">KDH_61460</name>
</gene>
<keyword evidence="5" id="KW-1185">Reference proteome</keyword>
<keyword evidence="1" id="KW-0732">Signal</keyword>
<name>A0ABQ6G3U9_9CHLR</name>